<keyword evidence="2" id="KW-1185">Reference proteome</keyword>
<dbReference type="EMBL" id="JAUSTU010000004">
    <property type="protein sequence ID" value="MDQ0154993.1"/>
    <property type="molecule type" value="Genomic_DNA"/>
</dbReference>
<dbReference type="Gene3D" id="3.30.310.250">
    <property type="entry name" value="Sporulation inhibitor of replication protein SirA"/>
    <property type="match status" value="1"/>
</dbReference>
<comment type="caution">
    <text evidence="1">The sequence shown here is derived from an EMBL/GenBank/DDBJ whole genome shotgun (WGS) entry which is preliminary data.</text>
</comment>
<evidence type="ECO:0008006" key="3">
    <source>
        <dbReference type="Google" id="ProtNLM"/>
    </source>
</evidence>
<dbReference type="InterPro" id="IPR038449">
    <property type="entry name" value="SirA_sf"/>
</dbReference>
<proteinExistence type="predicted"/>
<dbReference type="InterPro" id="IPR019683">
    <property type="entry name" value="SirA"/>
</dbReference>
<evidence type="ECO:0000313" key="1">
    <source>
        <dbReference type="EMBL" id="MDQ0154993.1"/>
    </source>
</evidence>
<sequence>MRTYQIYIIDNEFASHYFGREGMFFQLFQEYDESEGELQTILLKQIYYITNSIPSIRLHQYLQQQLQMTKGFYVSGGLYGIDHGRTSSATLEVSERHLTLKAQGSYEAETRFFEILRKNKENYLAIDLRNQRYGWLKPIKERKFV</sequence>
<reference evidence="1 2" key="1">
    <citation type="submission" date="2023-07" db="EMBL/GenBank/DDBJ databases">
        <title>Genomic Encyclopedia of Type Strains, Phase IV (KMG-IV): sequencing the most valuable type-strain genomes for metagenomic binning, comparative biology and taxonomic classification.</title>
        <authorList>
            <person name="Goeker M."/>
        </authorList>
    </citation>
    <scope>NUCLEOTIDE SEQUENCE [LARGE SCALE GENOMIC DNA]</scope>
    <source>
        <strain evidence="1 2">DSM 23948</strain>
    </source>
</reference>
<dbReference type="Pfam" id="PF10747">
    <property type="entry name" value="SirA"/>
    <property type="match status" value="1"/>
</dbReference>
<name>A0ABT9V211_9BACL</name>
<evidence type="ECO:0000313" key="2">
    <source>
        <dbReference type="Proteomes" id="UP001231362"/>
    </source>
</evidence>
<dbReference type="Proteomes" id="UP001231362">
    <property type="component" value="Unassembled WGS sequence"/>
</dbReference>
<protein>
    <recommendedName>
        <fullName evidence="3">Sporulation inhibitor of replication protein SirA</fullName>
    </recommendedName>
</protein>
<organism evidence="1 2">
    <name type="scientific">Anoxybacillus andreesenii</name>
    <dbReference type="NCBI Taxonomy" id="1325932"/>
    <lineage>
        <taxon>Bacteria</taxon>
        <taxon>Bacillati</taxon>
        <taxon>Bacillota</taxon>
        <taxon>Bacilli</taxon>
        <taxon>Bacillales</taxon>
        <taxon>Anoxybacillaceae</taxon>
        <taxon>Anoxybacillus</taxon>
    </lineage>
</organism>
<accession>A0ABT9V211</accession>
<gene>
    <name evidence="1" type="ORF">J2S07_001297</name>
</gene>